<evidence type="ECO:0000256" key="1">
    <source>
        <dbReference type="SAM" id="Phobius"/>
    </source>
</evidence>
<dbReference type="Proteomes" id="UP000031036">
    <property type="component" value="Unassembled WGS sequence"/>
</dbReference>
<keyword evidence="3" id="KW-1185">Reference proteome</keyword>
<feature type="transmembrane region" description="Helical" evidence="1">
    <location>
        <begin position="79"/>
        <end position="102"/>
    </location>
</feature>
<keyword evidence="1" id="KW-0472">Membrane</keyword>
<dbReference type="AlphaFoldDB" id="A0A0B2VFM5"/>
<dbReference type="STRING" id="6265.A0A0B2VFM5"/>
<feature type="transmembrane region" description="Helical" evidence="1">
    <location>
        <begin position="168"/>
        <end position="191"/>
    </location>
</feature>
<dbReference type="Pfam" id="PF10321">
    <property type="entry name" value="7TM_GPCR_Srt"/>
    <property type="match status" value="1"/>
</dbReference>
<sequence length="332" mass="37170">MVAIGTAGIAALIIGILSGYFSIIGASVCDFTISIIVCGKCVIGFWSFHCGACIFLGINRCCSLYGERLMMILFKGYRIWIFLLILMIFGLWVLLFGPSMYYNSRLGSWFFDMDPYSENRGNFLHLLINSISAAAISMEYVLIIARLYRKRRSSGNAKKMSPAARHALMQTVLISLPLLISSTMYVIIQFVQISDAFIVVAEVMWQSCHGGMALVYLIFNSSVQPKILKSLRCWKSSDKHVRSIASTLHDTDKLRSNCFEAYHCRGLSATRICPVDTYAVSHQRCTTLISFEATASRLITVVAYQQLEFVQLGNHIADGYILGPDTHVRNSR</sequence>
<proteinExistence type="predicted"/>
<evidence type="ECO:0000313" key="2">
    <source>
        <dbReference type="EMBL" id="KHN80197.1"/>
    </source>
</evidence>
<evidence type="ECO:0000313" key="3">
    <source>
        <dbReference type="Proteomes" id="UP000031036"/>
    </source>
</evidence>
<reference evidence="2 3" key="1">
    <citation type="submission" date="2014-11" db="EMBL/GenBank/DDBJ databases">
        <title>Genetic blueprint of the zoonotic pathogen Toxocara canis.</title>
        <authorList>
            <person name="Zhu X.-Q."/>
            <person name="Korhonen P.K."/>
            <person name="Cai H."/>
            <person name="Young N.D."/>
            <person name="Nejsum P."/>
            <person name="von Samson-Himmelstjerna G."/>
            <person name="Boag P.R."/>
            <person name="Tan P."/>
            <person name="Li Q."/>
            <person name="Min J."/>
            <person name="Yang Y."/>
            <person name="Wang X."/>
            <person name="Fang X."/>
            <person name="Hall R.S."/>
            <person name="Hofmann A."/>
            <person name="Sternberg P.W."/>
            <person name="Jex A.R."/>
            <person name="Gasser R.B."/>
        </authorList>
    </citation>
    <scope>NUCLEOTIDE SEQUENCE [LARGE SCALE GENOMIC DNA]</scope>
    <source>
        <strain evidence="2">PN_DK_2014</strain>
    </source>
</reference>
<comment type="caution">
    <text evidence="2">The sequence shown here is derived from an EMBL/GenBank/DDBJ whole genome shotgun (WGS) entry which is preliminary data.</text>
</comment>
<keyword evidence="2" id="KW-0675">Receptor</keyword>
<accession>A0A0B2VFM5</accession>
<dbReference type="OMA" id="VIGHISW"/>
<dbReference type="PANTHER" id="PTHR23021:SF28">
    <property type="entry name" value="SERPENTINE RECEPTOR, CLASS T-RELATED"/>
    <property type="match status" value="1"/>
</dbReference>
<dbReference type="OrthoDB" id="5843372at2759"/>
<protein>
    <submittedName>
        <fullName evidence="2">Serpentine receptor class T-55</fullName>
    </submittedName>
</protein>
<feature type="transmembrane region" description="Helical" evidence="1">
    <location>
        <begin position="33"/>
        <end position="58"/>
    </location>
</feature>
<dbReference type="SUPFAM" id="SSF81321">
    <property type="entry name" value="Family A G protein-coupled receptor-like"/>
    <property type="match status" value="1"/>
</dbReference>
<feature type="transmembrane region" description="Helical" evidence="1">
    <location>
        <begin position="197"/>
        <end position="219"/>
    </location>
</feature>
<keyword evidence="1" id="KW-0812">Transmembrane</keyword>
<dbReference type="EMBL" id="JPKZ01001757">
    <property type="protein sequence ID" value="KHN80197.1"/>
    <property type="molecule type" value="Genomic_DNA"/>
</dbReference>
<organism evidence="2 3">
    <name type="scientific">Toxocara canis</name>
    <name type="common">Canine roundworm</name>
    <dbReference type="NCBI Taxonomy" id="6265"/>
    <lineage>
        <taxon>Eukaryota</taxon>
        <taxon>Metazoa</taxon>
        <taxon>Ecdysozoa</taxon>
        <taxon>Nematoda</taxon>
        <taxon>Chromadorea</taxon>
        <taxon>Rhabditida</taxon>
        <taxon>Spirurina</taxon>
        <taxon>Ascaridomorpha</taxon>
        <taxon>Ascaridoidea</taxon>
        <taxon>Toxocaridae</taxon>
        <taxon>Toxocara</taxon>
    </lineage>
</organism>
<feature type="transmembrane region" description="Helical" evidence="1">
    <location>
        <begin position="7"/>
        <end position="27"/>
    </location>
</feature>
<keyword evidence="1" id="KW-1133">Transmembrane helix</keyword>
<feature type="transmembrane region" description="Helical" evidence="1">
    <location>
        <begin position="122"/>
        <end position="148"/>
    </location>
</feature>
<dbReference type="PANTHER" id="PTHR23021">
    <property type="entry name" value="SERPENTINE RECEPTOR, CLASS T"/>
    <property type="match status" value="1"/>
</dbReference>
<gene>
    <name evidence="2" type="primary">srt-55</name>
    <name evidence="2" type="ORF">Tcan_03275</name>
</gene>
<name>A0A0B2VFM5_TOXCA</name>
<dbReference type="InterPro" id="IPR019425">
    <property type="entry name" value="7TM_GPCR_serpentine_rcpt_Srt"/>
</dbReference>